<dbReference type="EMBL" id="JASNVU010000002">
    <property type="protein sequence ID" value="MDK4334149.1"/>
    <property type="molecule type" value="Genomic_DNA"/>
</dbReference>
<sequence>MKRQATVAALVVSSVALSGCAAEVGSKSASEDAAMTAETDGTSSVDGAGDANGSQGDDVEDNPGDSEHPEGEHSRAGAGLRGETGATGDEDSGALPPPGEFDPADPDFELFDPCTEIPPDRLQAAGIGTPIGKTRKTSGSVICTFEFQDDQRRGGVVGLSGMISSTPFDDSSNWEESSNENSSKFGGIEENELFGDMFCTVIQKTVRGVIRVNYSGFSSDENYEEKCSIASGVLANL</sequence>
<name>A0AAP4BWX4_9CORY</name>
<evidence type="ECO:0000313" key="4">
    <source>
        <dbReference type="Proteomes" id="UP001230317"/>
    </source>
</evidence>
<reference evidence="3" key="1">
    <citation type="submission" date="2023-05" db="EMBL/GenBank/DDBJ databases">
        <title>Metabolic capabilities are highly conserved among human nasal-associated Corynebacterium species in pangenomic analyses.</title>
        <authorList>
            <person name="Tran T.H."/>
            <person name="Roberts A.Q."/>
            <person name="Escapa I.F."/>
            <person name="Gao W."/>
            <person name="Conlan S."/>
            <person name="Kong H."/>
            <person name="Segre J.A."/>
            <person name="Kelly M.S."/>
            <person name="Lemon K.P."/>
        </authorList>
    </citation>
    <scope>NUCLEOTIDE SEQUENCE</scope>
    <source>
        <strain evidence="3">KPL2618</strain>
    </source>
</reference>
<dbReference type="Proteomes" id="UP001230317">
    <property type="component" value="Unassembled WGS sequence"/>
</dbReference>
<feature type="signal peptide" evidence="2">
    <location>
        <begin position="1"/>
        <end position="21"/>
    </location>
</feature>
<proteinExistence type="predicted"/>
<gene>
    <name evidence="3" type="ORF">QPX58_01785</name>
</gene>
<organism evidence="3 4">
    <name type="scientific">Corynebacterium accolens</name>
    <dbReference type="NCBI Taxonomy" id="38284"/>
    <lineage>
        <taxon>Bacteria</taxon>
        <taxon>Bacillati</taxon>
        <taxon>Actinomycetota</taxon>
        <taxon>Actinomycetes</taxon>
        <taxon>Mycobacteriales</taxon>
        <taxon>Corynebacteriaceae</taxon>
        <taxon>Corynebacterium</taxon>
    </lineage>
</organism>
<feature type="chain" id="PRO_5042834057" evidence="2">
    <location>
        <begin position="22"/>
        <end position="237"/>
    </location>
</feature>
<comment type="caution">
    <text evidence="3">The sequence shown here is derived from an EMBL/GenBank/DDBJ whole genome shotgun (WGS) entry which is preliminary data.</text>
</comment>
<keyword evidence="2" id="KW-0732">Signal</keyword>
<accession>A0AAP4BWX4</accession>
<dbReference type="AlphaFoldDB" id="A0AAP4BWX4"/>
<evidence type="ECO:0000256" key="2">
    <source>
        <dbReference type="SAM" id="SignalP"/>
    </source>
</evidence>
<dbReference type="RefSeq" id="WP_023017684.1">
    <property type="nucleotide sequence ID" value="NZ_JALXXF010000002.1"/>
</dbReference>
<dbReference type="PROSITE" id="PS51257">
    <property type="entry name" value="PROKAR_LIPOPROTEIN"/>
    <property type="match status" value="1"/>
</dbReference>
<dbReference type="InterPro" id="IPR024520">
    <property type="entry name" value="DUF3558"/>
</dbReference>
<feature type="compositionally biased region" description="Basic and acidic residues" evidence="1">
    <location>
        <begin position="65"/>
        <end position="75"/>
    </location>
</feature>
<evidence type="ECO:0000313" key="3">
    <source>
        <dbReference type="EMBL" id="MDK4334149.1"/>
    </source>
</evidence>
<feature type="region of interest" description="Disordered" evidence="1">
    <location>
        <begin position="20"/>
        <end position="117"/>
    </location>
</feature>
<evidence type="ECO:0000256" key="1">
    <source>
        <dbReference type="SAM" id="MobiDB-lite"/>
    </source>
</evidence>
<dbReference type="Pfam" id="PF12079">
    <property type="entry name" value="DUF3558"/>
    <property type="match status" value="1"/>
</dbReference>
<protein>
    <submittedName>
        <fullName evidence="3">DUF3558 family protein</fullName>
    </submittedName>
</protein>